<dbReference type="EMBL" id="CP014518">
    <property type="protein sequence ID" value="AMM30727.1"/>
    <property type="molecule type" value="Genomic_DNA"/>
</dbReference>
<evidence type="ECO:0000256" key="1">
    <source>
        <dbReference type="SAM" id="MobiDB-lite"/>
    </source>
</evidence>
<organism evidence="2 3">
    <name type="scientific">Sinomonas atrocyanea</name>
    <dbReference type="NCBI Taxonomy" id="37927"/>
    <lineage>
        <taxon>Bacteria</taxon>
        <taxon>Bacillati</taxon>
        <taxon>Actinomycetota</taxon>
        <taxon>Actinomycetes</taxon>
        <taxon>Micrococcales</taxon>
        <taxon>Micrococcaceae</taxon>
        <taxon>Sinomonas</taxon>
    </lineage>
</organism>
<proteinExistence type="predicted"/>
<dbReference type="KEGG" id="satk:SA2016_0022"/>
<sequence length="88" mass="9660">MAQEILLMDDALELPVPLGVSVVVNAHPDLVLFQRIRDGEPIATVPREDFRDALDLDPRSSQPSGSTSPQASRGPLPVRSHARRVLRL</sequence>
<feature type="region of interest" description="Disordered" evidence="1">
    <location>
        <begin position="54"/>
        <end position="88"/>
    </location>
</feature>
<evidence type="ECO:0000313" key="2">
    <source>
        <dbReference type="EMBL" id="AMM30727.1"/>
    </source>
</evidence>
<keyword evidence="3" id="KW-1185">Reference proteome</keyword>
<evidence type="ECO:0000313" key="3">
    <source>
        <dbReference type="Proteomes" id="UP000070134"/>
    </source>
</evidence>
<dbReference type="RefSeq" id="WP_066494110.1">
    <property type="nucleotide sequence ID" value="NZ_BMKT01000060.1"/>
</dbReference>
<dbReference type="Proteomes" id="UP000070134">
    <property type="component" value="Chromosome"/>
</dbReference>
<dbReference type="AlphaFoldDB" id="A0A126ZUU0"/>
<accession>A0A126ZUU0</accession>
<gene>
    <name evidence="2" type="ORF">SA2016_0022</name>
</gene>
<protein>
    <submittedName>
        <fullName evidence="2">Uncharacterized protein</fullName>
    </submittedName>
</protein>
<reference evidence="2 3" key="1">
    <citation type="submission" date="2016-02" db="EMBL/GenBank/DDBJ databases">
        <title>Complete genome of Sinomonas atrocyanea KCTC 3377.</title>
        <authorList>
            <person name="Kim K.M."/>
        </authorList>
    </citation>
    <scope>NUCLEOTIDE SEQUENCE [LARGE SCALE GENOMIC DNA]</scope>
    <source>
        <strain evidence="2 3">KCTC 3377</strain>
    </source>
</reference>
<feature type="compositionally biased region" description="Polar residues" evidence="1">
    <location>
        <begin position="59"/>
        <end position="71"/>
    </location>
</feature>
<name>A0A126ZUU0_9MICC</name>